<evidence type="ECO:0000313" key="1">
    <source>
        <dbReference type="EMBL" id="CAD9021946.1"/>
    </source>
</evidence>
<accession>A0A7S1NJM9</accession>
<dbReference type="EMBL" id="HBGA01088427">
    <property type="protein sequence ID" value="CAD9021946.1"/>
    <property type="molecule type" value="Transcribed_RNA"/>
</dbReference>
<organism evidence="1">
    <name type="scientific">Eutreptiella gymnastica</name>
    <dbReference type="NCBI Taxonomy" id="73025"/>
    <lineage>
        <taxon>Eukaryota</taxon>
        <taxon>Discoba</taxon>
        <taxon>Euglenozoa</taxon>
        <taxon>Euglenida</taxon>
        <taxon>Spirocuta</taxon>
        <taxon>Euglenophyceae</taxon>
        <taxon>Eutreptiales</taxon>
        <taxon>Eutreptiaceae</taxon>
        <taxon>Eutreptiella</taxon>
    </lineage>
</organism>
<name>A0A7S1NJM9_9EUGL</name>
<protein>
    <submittedName>
        <fullName evidence="1">Uncharacterized protein</fullName>
    </submittedName>
</protein>
<gene>
    <name evidence="1" type="ORF">EGYM00392_LOCUS33067</name>
</gene>
<dbReference type="AlphaFoldDB" id="A0A7S1NJM9"/>
<sequence>MLEDNSSLDIGAVYTQAQNIKAHKFPILIVVVTHCHTCSYLAPPQRAVNRPLFPLWTFVLSIFMRPLNMATVNVPVMKCPCLLESVLPTRLNTQKKSPCDNKVDAPAKQAAATHPIPTETLQPSGRWICIVDDSFLWTPVWSRRCELQVRLQRHCTGLRNRPRDDLSQCT</sequence>
<proteinExistence type="predicted"/>
<reference evidence="1" key="1">
    <citation type="submission" date="2021-01" db="EMBL/GenBank/DDBJ databases">
        <authorList>
            <person name="Corre E."/>
            <person name="Pelletier E."/>
            <person name="Niang G."/>
            <person name="Scheremetjew M."/>
            <person name="Finn R."/>
            <person name="Kale V."/>
            <person name="Holt S."/>
            <person name="Cochrane G."/>
            <person name="Meng A."/>
            <person name="Brown T."/>
            <person name="Cohen L."/>
        </authorList>
    </citation>
    <scope>NUCLEOTIDE SEQUENCE</scope>
    <source>
        <strain evidence="1">NIES-381</strain>
    </source>
</reference>